<evidence type="ECO:0000256" key="2">
    <source>
        <dbReference type="ARBA" id="ARBA00022517"/>
    </source>
</evidence>
<keyword evidence="4 9" id="KW-0540">Nuclease</keyword>
<keyword evidence="6 9" id="KW-0255">Endonuclease</keyword>
<dbReference type="Pfam" id="PF02130">
    <property type="entry name" value="YbeY"/>
    <property type="match status" value="1"/>
</dbReference>
<protein>
    <recommendedName>
        <fullName evidence="9">Endoribonuclease YbeY</fullName>
        <ecNumber evidence="9">3.1.-.-</ecNumber>
    </recommendedName>
</protein>
<keyword evidence="5 9" id="KW-0479">Metal-binding</keyword>
<dbReference type="Proteomes" id="UP000824265">
    <property type="component" value="Unassembled WGS sequence"/>
</dbReference>
<dbReference type="GO" id="GO:0004222">
    <property type="term" value="F:metalloendopeptidase activity"/>
    <property type="evidence" value="ECO:0007669"/>
    <property type="project" value="InterPro"/>
</dbReference>
<dbReference type="HAMAP" id="MF_00009">
    <property type="entry name" value="Endoribonucl_YbeY"/>
    <property type="match status" value="1"/>
</dbReference>
<evidence type="ECO:0000256" key="1">
    <source>
        <dbReference type="ARBA" id="ARBA00010875"/>
    </source>
</evidence>
<keyword evidence="8 9" id="KW-0862">Zinc</keyword>
<sequence>MTFYVENETDADFPFDILAVGKQVAKEVLEAERCPYEVQVNLLVTDNAGIREFNKEYRGIDAETDVLSFPGLEFARPGVFEIEESSLHDCFDPDSKELILGDIIVSADRVREQAENYGHSEEREFAFLVAHSMFHLCGYDHMEETEARVMERKQEEVLKTLGITRDKKD</sequence>
<comment type="similarity">
    <text evidence="1 9">Belongs to the endoribonuclease YbeY family.</text>
</comment>
<dbReference type="PANTHER" id="PTHR46986:SF1">
    <property type="entry name" value="ENDORIBONUCLEASE YBEY, CHLOROPLASTIC"/>
    <property type="match status" value="1"/>
</dbReference>
<dbReference type="InterPro" id="IPR002036">
    <property type="entry name" value="YbeY"/>
</dbReference>
<comment type="subcellular location">
    <subcellularLocation>
        <location evidence="9">Cytoplasm</location>
    </subcellularLocation>
</comment>
<dbReference type="SUPFAM" id="SSF55486">
    <property type="entry name" value="Metalloproteases ('zincins'), catalytic domain"/>
    <property type="match status" value="1"/>
</dbReference>
<evidence type="ECO:0000313" key="10">
    <source>
        <dbReference type="EMBL" id="HIW81550.1"/>
    </source>
</evidence>
<dbReference type="PANTHER" id="PTHR46986">
    <property type="entry name" value="ENDORIBONUCLEASE YBEY, CHLOROPLASTIC"/>
    <property type="match status" value="1"/>
</dbReference>
<feature type="binding site" evidence="9">
    <location>
        <position position="131"/>
    </location>
    <ligand>
        <name>Zn(2+)</name>
        <dbReference type="ChEBI" id="CHEBI:29105"/>
        <note>catalytic</note>
    </ligand>
</feature>
<evidence type="ECO:0000256" key="4">
    <source>
        <dbReference type="ARBA" id="ARBA00022722"/>
    </source>
</evidence>
<feature type="binding site" evidence="9">
    <location>
        <position position="141"/>
    </location>
    <ligand>
        <name>Zn(2+)</name>
        <dbReference type="ChEBI" id="CHEBI:29105"/>
        <note>catalytic</note>
    </ligand>
</feature>
<evidence type="ECO:0000313" key="11">
    <source>
        <dbReference type="Proteomes" id="UP000824265"/>
    </source>
</evidence>
<reference evidence="10" key="2">
    <citation type="submission" date="2021-04" db="EMBL/GenBank/DDBJ databases">
        <authorList>
            <person name="Gilroy R."/>
        </authorList>
    </citation>
    <scope>NUCLEOTIDE SEQUENCE</scope>
    <source>
        <strain evidence="10">CHK195-6426</strain>
    </source>
</reference>
<dbReference type="GO" id="GO:0005737">
    <property type="term" value="C:cytoplasm"/>
    <property type="evidence" value="ECO:0007669"/>
    <property type="project" value="UniProtKB-SubCell"/>
</dbReference>
<dbReference type="GO" id="GO:0004521">
    <property type="term" value="F:RNA endonuclease activity"/>
    <property type="evidence" value="ECO:0007669"/>
    <property type="project" value="UniProtKB-UniRule"/>
</dbReference>
<dbReference type="EMBL" id="DXGH01000044">
    <property type="protein sequence ID" value="HIW81550.1"/>
    <property type="molecule type" value="Genomic_DNA"/>
</dbReference>
<dbReference type="InterPro" id="IPR023091">
    <property type="entry name" value="MetalPrtase_cat_dom_sf_prd"/>
</dbReference>
<evidence type="ECO:0000256" key="6">
    <source>
        <dbReference type="ARBA" id="ARBA00022759"/>
    </source>
</evidence>
<dbReference type="NCBIfam" id="TIGR00043">
    <property type="entry name" value="rRNA maturation RNase YbeY"/>
    <property type="match status" value="1"/>
</dbReference>
<evidence type="ECO:0000256" key="3">
    <source>
        <dbReference type="ARBA" id="ARBA00022552"/>
    </source>
</evidence>
<dbReference type="EC" id="3.1.-.-" evidence="9"/>
<proteinExistence type="inferred from homology"/>
<evidence type="ECO:0000256" key="9">
    <source>
        <dbReference type="HAMAP-Rule" id="MF_00009"/>
    </source>
</evidence>
<dbReference type="GO" id="GO:0008270">
    <property type="term" value="F:zinc ion binding"/>
    <property type="evidence" value="ECO:0007669"/>
    <property type="project" value="UniProtKB-UniRule"/>
</dbReference>
<evidence type="ECO:0000256" key="5">
    <source>
        <dbReference type="ARBA" id="ARBA00022723"/>
    </source>
</evidence>
<evidence type="ECO:0000256" key="7">
    <source>
        <dbReference type="ARBA" id="ARBA00022801"/>
    </source>
</evidence>
<comment type="caution">
    <text evidence="10">The sequence shown here is derived from an EMBL/GenBank/DDBJ whole genome shotgun (WGS) entry which is preliminary data.</text>
</comment>
<dbReference type="RefSeq" id="WP_318705299.1">
    <property type="nucleotide sequence ID" value="NZ_CALWMU010000032.1"/>
</dbReference>
<gene>
    <name evidence="9 10" type="primary">ybeY</name>
    <name evidence="10" type="ORF">H9742_08540</name>
</gene>
<keyword evidence="9" id="KW-0963">Cytoplasm</keyword>
<dbReference type="AlphaFoldDB" id="A0A9D1R5W1"/>
<comment type="function">
    <text evidence="9">Single strand-specific metallo-endoribonuclease involved in late-stage 70S ribosome quality control and in maturation of the 3' terminus of the 16S rRNA.</text>
</comment>
<feature type="binding site" evidence="9">
    <location>
        <position position="135"/>
    </location>
    <ligand>
        <name>Zn(2+)</name>
        <dbReference type="ChEBI" id="CHEBI:29105"/>
        <note>catalytic</note>
    </ligand>
</feature>
<dbReference type="GO" id="GO:0006364">
    <property type="term" value="P:rRNA processing"/>
    <property type="evidence" value="ECO:0007669"/>
    <property type="project" value="UniProtKB-UniRule"/>
</dbReference>
<evidence type="ECO:0000256" key="8">
    <source>
        <dbReference type="ARBA" id="ARBA00022833"/>
    </source>
</evidence>
<keyword evidence="3 9" id="KW-0698">rRNA processing</keyword>
<organism evidence="10 11">
    <name type="scientific">Candidatus Acetatifactor stercoripullorum</name>
    <dbReference type="NCBI Taxonomy" id="2838414"/>
    <lineage>
        <taxon>Bacteria</taxon>
        <taxon>Bacillati</taxon>
        <taxon>Bacillota</taxon>
        <taxon>Clostridia</taxon>
        <taxon>Lachnospirales</taxon>
        <taxon>Lachnospiraceae</taxon>
        <taxon>Acetatifactor</taxon>
    </lineage>
</organism>
<name>A0A9D1R5W1_9FIRM</name>
<reference evidence="10" key="1">
    <citation type="journal article" date="2021" name="PeerJ">
        <title>Extensive microbial diversity within the chicken gut microbiome revealed by metagenomics and culture.</title>
        <authorList>
            <person name="Gilroy R."/>
            <person name="Ravi A."/>
            <person name="Getino M."/>
            <person name="Pursley I."/>
            <person name="Horton D.L."/>
            <person name="Alikhan N.F."/>
            <person name="Baker D."/>
            <person name="Gharbi K."/>
            <person name="Hall N."/>
            <person name="Watson M."/>
            <person name="Adriaenssens E.M."/>
            <person name="Foster-Nyarko E."/>
            <person name="Jarju S."/>
            <person name="Secka A."/>
            <person name="Antonio M."/>
            <person name="Oren A."/>
            <person name="Chaudhuri R.R."/>
            <person name="La Ragione R."/>
            <person name="Hildebrand F."/>
            <person name="Pallen M.J."/>
        </authorList>
    </citation>
    <scope>NUCLEOTIDE SEQUENCE</scope>
    <source>
        <strain evidence="10">CHK195-6426</strain>
    </source>
</reference>
<accession>A0A9D1R5W1</accession>
<keyword evidence="2 9" id="KW-0690">Ribosome biogenesis</keyword>
<dbReference type="Gene3D" id="3.40.390.30">
    <property type="entry name" value="Metalloproteases ('zincins'), catalytic domain"/>
    <property type="match status" value="1"/>
</dbReference>
<keyword evidence="7 9" id="KW-0378">Hydrolase</keyword>
<comment type="cofactor">
    <cofactor evidence="9">
        <name>Zn(2+)</name>
        <dbReference type="ChEBI" id="CHEBI:29105"/>
    </cofactor>
    <text evidence="9">Binds 1 zinc ion.</text>
</comment>